<keyword evidence="3" id="KW-1185">Reference proteome</keyword>
<dbReference type="PROSITE" id="PS51318">
    <property type="entry name" value="TAT"/>
    <property type="match status" value="1"/>
</dbReference>
<sequence>MNDRRRLLLIAAATTLASLGVGAYAVSRLRTDARRQAWQDARKDAYQKLQAQFPAPETDGMIARDGLAAFLRFWDAQMLLRLQRAPYTLDGQQRDILHSGSVLNPPASAGDIGALQDRLGVRLPPSMRALLALSNGIKATSDYANEKFDFLRCAQIDWLNHIDQGLIDIWNKEGFDATDAEYSVYGPKQDSVKIRARYMKHSIAISPVVDGGVYLLNPQITFADGEMEVWDFSVKLPGANRYQSLYPLLEIHCSNQCTELDGQHVDYLLKQQLGPIPPRT</sequence>
<dbReference type="Proteomes" id="UP000192761">
    <property type="component" value="Unassembled WGS sequence"/>
</dbReference>
<dbReference type="EMBL" id="FWXD01000029">
    <property type="protein sequence ID" value="SMC29121.1"/>
    <property type="molecule type" value="Genomic_DNA"/>
</dbReference>
<accession>A0A1W1Y002</accession>
<organism evidence="2 3">
    <name type="scientific">Andreprevotia lacus DSM 23236</name>
    <dbReference type="NCBI Taxonomy" id="1121001"/>
    <lineage>
        <taxon>Bacteria</taxon>
        <taxon>Pseudomonadati</taxon>
        <taxon>Pseudomonadota</taxon>
        <taxon>Betaproteobacteria</taxon>
        <taxon>Neisseriales</taxon>
        <taxon>Chitinibacteraceae</taxon>
        <taxon>Andreprevotia</taxon>
    </lineage>
</organism>
<dbReference type="OrthoDB" id="458118at2"/>
<dbReference type="InterPro" id="IPR037883">
    <property type="entry name" value="Knr4/Smi1-like_sf"/>
</dbReference>
<evidence type="ECO:0000313" key="3">
    <source>
        <dbReference type="Proteomes" id="UP000192761"/>
    </source>
</evidence>
<dbReference type="SUPFAM" id="SSF160631">
    <property type="entry name" value="SMI1/KNR4-like"/>
    <property type="match status" value="1"/>
</dbReference>
<evidence type="ECO:0000259" key="1">
    <source>
        <dbReference type="Pfam" id="PF09346"/>
    </source>
</evidence>
<dbReference type="STRING" id="1121001.SAMN02745857_03618"/>
<proteinExistence type="predicted"/>
<dbReference type="AlphaFoldDB" id="A0A1W1Y002"/>
<name>A0A1W1Y002_9NEIS</name>
<protein>
    <recommendedName>
        <fullName evidence="1">Knr4/Smi1-like domain-containing protein</fullName>
    </recommendedName>
</protein>
<dbReference type="Gene3D" id="3.40.1580.10">
    <property type="entry name" value="SMI1/KNR4-like"/>
    <property type="match status" value="1"/>
</dbReference>
<dbReference type="Pfam" id="PF09346">
    <property type="entry name" value="SMI1_KNR4"/>
    <property type="match status" value="1"/>
</dbReference>
<gene>
    <name evidence="2" type="ORF">SAMN02745857_03618</name>
</gene>
<feature type="domain" description="Knr4/Smi1-like" evidence="1">
    <location>
        <begin position="106"/>
        <end position="230"/>
    </location>
</feature>
<dbReference type="InterPro" id="IPR006311">
    <property type="entry name" value="TAT_signal"/>
</dbReference>
<evidence type="ECO:0000313" key="2">
    <source>
        <dbReference type="EMBL" id="SMC29121.1"/>
    </source>
</evidence>
<reference evidence="2 3" key="1">
    <citation type="submission" date="2017-04" db="EMBL/GenBank/DDBJ databases">
        <authorList>
            <person name="Afonso C.L."/>
            <person name="Miller P.J."/>
            <person name="Scott M.A."/>
            <person name="Spackman E."/>
            <person name="Goraichik I."/>
            <person name="Dimitrov K.M."/>
            <person name="Suarez D.L."/>
            <person name="Swayne D.E."/>
        </authorList>
    </citation>
    <scope>NUCLEOTIDE SEQUENCE [LARGE SCALE GENOMIC DNA]</scope>
    <source>
        <strain evidence="2 3">DSM 23236</strain>
    </source>
</reference>
<dbReference type="RefSeq" id="WP_139798961.1">
    <property type="nucleotide sequence ID" value="NZ_FWXD01000029.1"/>
</dbReference>
<dbReference type="InterPro" id="IPR018958">
    <property type="entry name" value="Knr4/Smi1-like_dom"/>
</dbReference>